<feature type="transmembrane region" description="Helical" evidence="11">
    <location>
        <begin position="140"/>
        <end position="159"/>
    </location>
</feature>
<keyword evidence="3" id="KW-1003">Cell membrane</keyword>
<keyword evidence="2" id="KW-0813">Transport</keyword>
<evidence type="ECO:0000256" key="5">
    <source>
        <dbReference type="ARBA" id="ARBA00022741"/>
    </source>
</evidence>
<dbReference type="Pfam" id="PF00005">
    <property type="entry name" value="ABC_tran"/>
    <property type="match status" value="1"/>
</dbReference>
<dbReference type="InterPro" id="IPR017871">
    <property type="entry name" value="ABC_transporter-like_CS"/>
</dbReference>
<dbReference type="NCBIfam" id="TIGR02203">
    <property type="entry name" value="MsbA_lipidA"/>
    <property type="match status" value="1"/>
</dbReference>
<dbReference type="FunFam" id="3.40.50.300:FF:000140">
    <property type="entry name" value="Lipid A export ATP-binding/permease protein MsbA"/>
    <property type="match status" value="1"/>
</dbReference>
<dbReference type="EMBL" id="LRRD01000011">
    <property type="protein sequence ID" value="KXW58693.1"/>
    <property type="molecule type" value="Genomic_DNA"/>
</dbReference>
<evidence type="ECO:0000256" key="11">
    <source>
        <dbReference type="SAM" id="Phobius"/>
    </source>
</evidence>
<evidence type="ECO:0000256" key="3">
    <source>
        <dbReference type="ARBA" id="ARBA00022475"/>
    </source>
</evidence>
<dbReference type="InterPro" id="IPR003593">
    <property type="entry name" value="AAA+_ATPase"/>
</dbReference>
<dbReference type="GO" id="GO:0016887">
    <property type="term" value="F:ATP hydrolysis activity"/>
    <property type="evidence" value="ECO:0007669"/>
    <property type="project" value="InterPro"/>
</dbReference>
<accession>A0A149VZN6</accession>
<dbReference type="InterPro" id="IPR036640">
    <property type="entry name" value="ABC1_TM_sf"/>
</dbReference>
<dbReference type="CDD" id="cd18552">
    <property type="entry name" value="ABC_6TM_MsbA_like"/>
    <property type="match status" value="1"/>
</dbReference>
<dbReference type="InterPro" id="IPR039421">
    <property type="entry name" value="Type_1_exporter"/>
</dbReference>
<dbReference type="AlphaFoldDB" id="A0A149VZN6"/>
<evidence type="ECO:0000256" key="6">
    <source>
        <dbReference type="ARBA" id="ARBA00022840"/>
    </source>
</evidence>
<dbReference type="STRING" id="1789004.FEMY_07210"/>
<dbReference type="PROSITE" id="PS00211">
    <property type="entry name" value="ABC_TRANSPORTER_1"/>
    <property type="match status" value="1"/>
</dbReference>
<evidence type="ECO:0000259" key="12">
    <source>
        <dbReference type="PROSITE" id="PS50893"/>
    </source>
</evidence>
<feature type="transmembrane region" description="Helical" evidence="11">
    <location>
        <begin position="165"/>
        <end position="183"/>
    </location>
</feature>
<dbReference type="GO" id="GO:0005886">
    <property type="term" value="C:plasma membrane"/>
    <property type="evidence" value="ECO:0007669"/>
    <property type="project" value="UniProtKB-SubCell"/>
</dbReference>
<dbReference type="InterPro" id="IPR027417">
    <property type="entry name" value="P-loop_NTPase"/>
</dbReference>
<keyword evidence="10 11" id="KW-0472">Membrane</keyword>
<dbReference type="PANTHER" id="PTHR43394">
    <property type="entry name" value="ATP-DEPENDENT PERMEASE MDL1, MITOCHONDRIAL"/>
    <property type="match status" value="1"/>
</dbReference>
<reference evidence="14 15" key="1">
    <citation type="submission" date="2016-01" db="EMBL/GenBank/DDBJ databases">
        <title>Genome sequence of the acidophilic iron oxidising Ferrovum strain Z-31.</title>
        <authorList>
            <person name="Poehlein A."/>
            <person name="Ullrich S.R."/>
            <person name="Schloemann M."/>
            <person name="Muehling M."/>
            <person name="Daniel R."/>
        </authorList>
    </citation>
    <scope>NUCLEOTIDE SEQUENCE [LARGE SCALE GENOMIC DNA]</scope>
    <source>
        <strain evidence="14 15">Z-31</strain>
    </source>
</reference>
<feature type="transmembrane region" description="Helical" evidence="11">
    <location>
        <begin position="21"/>
        <end position="41"/>
    </location>
</feature>
<protein>
    <submittedName>
        <fullName evidence="14">Lipid A export ATP-binding/permease protein MsbA</fullName>
        <ecNumber evidence="14">3.6.3.-</ecNumber>
    </submittedName>
</protein>
<proteinExistence type="predicted"/>
<evidence type="ECO:0000256" key="8">
    <source>
        <dbReference type="ARBA" id="ARBA00022989"/>
    </source>
</evidence>
<feature type="transmembrane region" description="Helical" evidence="11">
    <location>
        <begin position="246"/>
        <end position="270"/>
    </location>
</feature>
<evidence type="ECO:0000256" key="7">
    <source>
        <dbReference type="ARBA" id="ARBA00022967"/>
    </source>
</evidence>
<feature type="transmembrane region" description="Helical" evidence="11">
    <location>
        <begin position="276"/>
        <end position="296"/>
    </location>
</feature>
<keyword evidence="7" id="KW-1278">Translocase</keyword>
<comment type="subcellular location">
    <subcellularLocation>
        <location evidence="1">Cell membrane</location>
        <topology evidence="1">Multi-pass membrane protein</topology>
    </subcellularLocation>
</comment>
<comment type="caution">
    <text evidence="14">The sequence shown here is derived from an EMBL/GenBank/DDBJ whole genome shotgun (WGS) entry which is preliminary data.</text>
</comment>
<dbReference type="GO" id="GO:0005524">
    <property type="term" value="F:ATP binding"/>
    <property type="evidence" value="ECO:0007669"/>
    <property type="project" value="UniProtKB-KW"/>
</dbReference>
<sequence length="581" mass="64244">MHLLPGTTSLYSRLLRHVRPYRWEFFGAVGAMVVTAATEPFLPALLKPMLDKSFVHKDPHWMHWVPLMLMGLFFVRGIANFIAKFAMNWVGNKVVMDLRQQMFGRLLHLPARYFDDHSTGELISKLVYDANQVMQASTTVLTNLVTDSFVVVGLMGWLIYLNWQLTSVTLLVAPPIAWVVRKVNLRLRHINRDTMSAMGNLTSVLDESIQCQKVIKVFGGIPVETDRFHETSNWVRRLSMKQAAASAANVPIVQFFAALAIALIIGMATWQAGTDQTTVGGFVSFITAMIMLLAPVKRLSDLSESLQRGLAAAESVFALIDQPPETDEGTQVLEHAQGHLHFDQVCFAYPRGHRLALDSFSLKIQAGQTVALVGASGSGKSTLASLVPRFHNPTSGRILLDGYPIANLTLASVRSNLALVTQEVVLFNDTVAHNIGYGPLRGTSLERLREVARAAHALEFIEQLPDGFQTLLGENGARLSGGQRQRIAIARALLKNAPVLILDEATSALDSESERAVQAALDTLMEQRTTLVIAHRLSTIEKADLIVVLDQGRIVEQGTHRELMDREGHYAKLQRLQVLDQ</sequence>
<name>A0A149VZN6_9PROT</name>
<dbReference type="SUPFAM" id="SSF90123">
    <property type="entry name" value="ABC transporter transmembrane region"/>
    <property type="match status" value="1"/>
</dbReference>
<dbReference type="RefSeq" id="WP_062187661.1">
    <property type="nucleotide sequence ID" value="NZ_LRRD01000011.1"/>
</dbReference>
<dbReference type="Proteomes" id="UP000075653">
    <property type="component" value="Unassembled WGS sequence"/>
</dbReference>
<keyword evidence="5" id="KW-0547">Nucleotide-binding</keyword>
<evidence type="ECO:0000256" key="4">
    <source>
        <dbReference type="ARBA" id="ARBA00022692"/>
    </source>
</evidence>
<dbReference type="PATRIC" id="fig|1789004.3.peg.729"/>
<organism evidence="14 15">
    <name type="scientific">Ferrovum myxofaciens</name>
    <dbReference type="NCBI Taxonomy" id="416213"/>
    <lineage>
        <taxon>Bacteria</taxon>
        <taxon>Pseudomonadati</taxon>
        <taxon>Pseudomonadota</taxon>
        <taxon>Betaproteobacteria</taxon>
        <taxon>Ferrovales</taxon>
        <taxon>Ferrovaceae</taxon>
        <taxon>Ferrovum</taxon>
    </lineage>
</organism>
<dbReference type="PROSITE" id="PS50929">
    <property type="entry name" value="ABC_TM1F"/>
    <property type="match status" value="1"/>
</dbReference>
<dbReference type="InterPro" id="IPR003439">
    <property type="entry name" value="ABC_transporter-like_ATP-bd"/>
</dbReference>
<dbReference type="SMART" id="SM00382">
    <property type="entry name" value="AAA"/>
    <property type="match status" value="1"/>
</dbReference>
<dbReference type="GO" id="GO:0015421">
    <property type="term" value="F:ABC-type oligopeptide transporter activity"/>
    <property type="evidence" value="ECO:0007669"/>
    <property type="project" value="TreeGrafter"/>
</dbReference>
<dbReference type="PANTHER" id="PTHR43394:SF1">
    <property type="entry name" value="ATP-BINDING CASSETTE SUB-FAMILY B MEMBER 10, MITOCHONDRIAL"/>
    <property type="match status" value="1"/>
</dbReference>
<dbReference type="GO" id="GO:0034040">
    <property type="term" value="F:ATPase-coupled lipid transmembrane transporter activity"/>
    <property type="evidence" value="ECO:0007669"/>
    <property type="project" value="InterPro"/>
</dbReference>
<dbReference type="InterPro" id="IPR011527">
    <property type="entry name" value="ABC1_TM_dom"/>
</dbReference>
<dbReference type="EC" id="3.6.3.-" evidence="14"/>
<keyword evidence="9" id="KW-0445">Lipid transport</keyword>
<dbReference type="PROSITE" id="PS50893">
    <property type="entry name" value="ABC_TRANSPORTER_2"/>
    <property type="match status" value="1"/>
</dbReference>
<keyword evidence="15" id="KW-1185">Reference proteome</keyword>
<dbReference type="Gene3D" id="3.40.50.300">
    <property type="entry name" value="P-loop containing nucleotide triphosphate hydrolases"/>
    <property type="match status" value="1"/>
</dbReference>
<feature type="domain" description="ABC transporter" evidence="12">
    <location>
        <begin position="340"/>
        <end position="576"/>
    </location>
</feature>
<evidence type="ECO:0000256" key="9">
    <source>
        <dbReference type="ARBA" id="ARBA00023055"/>
    </source>
</evidence>
<evidence type="ECO:0000259" key="13">
    <source>
        <dbReference type="PROSITE" id="PS50929"/>
    </source>
</evidence>
<evidence type="ECO:0000256" key="2">
    <source>
        <dbReference type="ARBA" id="ARBA00022448"/>
    </source>
</evidence>
<evidence type="ECO:0000256" key="1">
    <source>
        <dbReference type="ARBA" id="ARBA00004651"/>
    </source>
</evidence>
<evidence type="ECO:0000313" key="14">
    <source>
        <dbReference type="EMBL" id="KXW58693.1"/>
    </source>
</evidence>
<feature type="transmembrane region" description="Helical" evidence="11">
    <location>
        <begin position="61"/>
        <end position="83"/>
    </location>
</feature>
<gene>
    <name evidence="14" type="primary">msbA</name>
    <name evidence="14" type="ORF">FEMY_07210</name>
</gene>
<evidence type="ECO:0000313" key="15">
    <source>
        <dbReference type="Proteomes" id="UP000075653"/>
    </source>
</evidence>
<keyword evidence="6 14" id="KW-0067">ATP-binding</keyword>
<dbReference type="InterPro" id="IPR011917">
    <property type="entry name" value="ABC_transpr_lipidA"/>
</dbReference>
<dbReference type="SUPFAM" id="SSF52540">
    <property type="entry name" value="P-loop containing nucleoside triphosphate hydrolases"/>
    <property type="match status" value="1"/>
</dbReference>
<feature type="domain" description="ABC transmembrane type-1" evidence="13">
    <location>
        <begin position="26"/>
        <end position="308"/>
    </location>
</feature>
<evidence type="ECO:0000256" key="10">
    <source>
        <dbReference type="ARBA" id="ARBA00023136"/>
    </source>
</evidence>
<keyword evidence="4 11" id="KW-0812">Transmembrane</keyword>
<keyword evidence="14" id="KW-0378">Hydrolase</keyword>
<dbReference type="Pfam" id="PF00664">
    <property type="entry name" value="ABC_membrane"/>
    <property type="match status" value="1"/>
</dbReference>
<dbReference type="Gene3D" id="1.20.1560.10">
    <property type="entry name" value="ABC transporter type 1, transmembrane domain"/>
    <property type="match status" value="1"/>
</dbReference>
<keyword evidence="8 11" id="KW-1133">Transmembrane helix</keyword>